<comment type="caution">
    <text evidence="2">The sequence shown here is derived from an EMBL/GenBank/DDBJ whole genome shotgun (WGS) entry which is preliminary data.</text>
</comment>
<dbReference type="RefSeq" id="WP_023394318.1">
    <property type="nucleotide sequence ID" value="NZ_ASGZ01000028.1"/>
</dbReference>
<accession>V4HKR7</accession>
<feature type="transmembrane region" description="Helical" evidence="1">
    <location>
        <begin position="12"/>
        <end position="33"/>
    </location>
</feature>
<evidence type="ECO:0000256" key="1">
    <source>
        <dbReference type="SAM" id="Phobius"/>
    </source>
</evidence>
<dbReference type="Proteomes" id="UP000017840">
    <property type="component" value="Unassembled WGS sequence"/>
</dbReference>
<proteinExistence type="predicted"/>
<keyword evidence="1" id="KW-1133">Transmembrane helix</keyword>
<protein>
    <submittedName>
        <fullName evidence="2">Uncharacterized protein</fullName>
    </submittedName>
</protein>
<dbReference type="AlphaFoldDB" id="V4HKR7"/>
<keyword evidence="3" id="KW-1185">Reference proteome</keyword>
<evidence type="ECO:0000313" key="2">
    <source>
        <dbReference type="EMBL" id="ESP88519.1"/>
    </source>
</evidence>
<dbReference type="EMBL" id="ASGZ01000028">
    <property type="protein sequence ID" value="ESP88519.1"/>
    <property type="molecule type" value="Genomic_DNA"/>
</dbReference>
<keyword evidence="1" id="KW-0812">Transmembrane</keyword>
<evidence type="ECO:0000313" key="3">
    <source>
        <dbReference type="Proteomes" id="UP000017840"/>
    </source>
</evidence>
<sequence>MATEPDSEADRWRPMAVAVVTGLVGVVQAYRYASVPDAGVYAAVAAAGLLVACLLSAVQWYRAG</sequence>
<name>V4HKR7_9EURY</name>
<feature type="transmembrane region" description="Helical" evidence="1">
    <location>
        <begin position="39"/>
        <end position="61"/>
    </location>
</feature>
<gene>
    <name evidence="2" type="ORF">K933_08667</name>
</gene>
<organism evidence="2 3">
    <name type="scientific">Candidatus Halobonum tyrrellensis G22</name>
    <dbReference type="NCBI Taxonomy" id="1324957"/>
    <lineage>
        <taxon>Archaea</taxon>
        <taxon>Methanobacteriati</taxon>
        <taxon>Methanobacteriota</taxon>
        <taxon>Stenosarchaea group</taxon>
        <taxon>Halobacteria</taxon>
        <taxon>Halobacteriales</taxon>
        <taxon>Haloferacaceae</taxon>
        <taxon>Candidatus Halobonum</taxon>
    </lineage>
</organism>
<keyword evidence="1" id="KW-0472">Membrane</keyword>
<reference evidence="2 3" key="1">
    <citation type="journal article" date="2013" name="Genome Announc.">
        <title>Draft Genome Sequence of 'Candidatus Halobonum tyrrellensis' Strain G22, Isolated from the Hypersaline Waters of Lake Tyrrell, Australia.</title>
        <authorList>
            <person name="Ugalde J.A."/>
            <person name="Narasingarao P."/>
            <person name="Kuo S."/>
            <person name="Podell S."/>
            <person name="Allen E.E."/>
        </authorList>
    </citation>
    <scope>NUCLEOTIDE SEQUENCE [LARGE SCALE GENOMIC DNA]</scope>
    <source>
        <strain evidence="2 3">G22</strain>
    </source>
</reference>